<sequence>MKGSASGNKYIFEADFQKPSNTTLTIYIGWDRTQIGWFKLKIDGTWKICDTLARCRGLLRNSDGRWIKGYTEKIESCDAFHVKL</sequence>
<reference evidence="1" key="2">
    <citation type="submission" date="2007-03" db="EMBL/GenBank/DDBJ databases">
        <authorList>
            <consortium name="The International Medicago Genome Annotation Group"/>
        </authorList>
    </citation>
    <scope>NUCLEOTIDE SEQUENCE</scope>
</reference>
<accession>A2Q688</accession>
<reference evidence="1" key="1">
    <citation type="submission" date="2006-03" db="EMBL/GenBank/DDBJ databases">
        <authorList>
            <person name="Town C.D."/>
        </authorList>
    </citation>
    <scope>NUCLEOTIDE SEQUENCE</scope>
</reference>
<organism evidence="1">
    <name type="scientific">Medicago truncatula</name>
    <name type="common">Barrel medic</name>
    <name type="synonym">Medicago tribuloides</name>
    <dbReference type="NCBI Taxonomy" id="3880"/>
    <lineage>
        <taxon>Eukaryota</taxon>
        <taxon>Viridiplantae</taxon>
        <taxon>Streptophyta</taxon>
        <taxon>Embryophyta</taxon>
        <taxon>Tracheophyta</taxon>
        <taxon>Spermatophyta</taxon>
        <taxon>Magnoliopsida</taxon>
        <taxon>eudicotyledons</taxon>
        <taxon>Gunneridae</taxon>
        <taxon>Pentapetalae</taxon>
        <taxon>rosids</taxon>
        <taxon>fabids</taxon>
        <taxon>Fabales</taxon>
        <taxon>Fabaceae</taxon>
        <taxon>Papilionoideae</taxon>
        <taxon>50 kb inversion clade</taxon>
        <taxon>NPAAA clade</taxon>
        <taxon>Hologalegina</taxon>
        <taxon>IRL clade</taxon>
        <taxon>Trifolieae</taxon>
        <taxon>Medicago</taxon>
    </lineage>
</organism>
<dbReference type="EMBL" id="AC174465">
    <property type="protein sequence ID" value="ABN09108.1"/>
    <property type="molecule type" value="Genomic_DNA"/>
</dbReference>
<proteinExistence type="predicted"/>
<dbReference type="AlphaFoldDB" id="A2Q688"/>
<name>A2Q688_MEDTR</name>
<evidence type="ECO:0000313" key="1">
    <source>
        <dbReference type="EMBL" id="ABN09108.1"/>
    </source>
</evidence>
<protein>
    <submittedName>
        <fullName evidence="1">Ribonuclease H, putative</fullName>
    </submittedName>
</protein>
<gene>
    <name evidence="1" type="ORF">MtrDRAFT_AC174465g5v2</name>
</gene>